<keyword evidence="3 5" id="KW-0456">Lyase</keyword>
<evidence type="ECO:0000313" key="6">
    <source>
        <dbReference type="Proteomes" id="UP001205560"/>
    </source>
</evidence>
<dbReference type="SUPFAM" id="SSF51621">
    <property type="entry name" value="Phosphoenolpyruvate/pyruvate domain"/>
    <property type="match status" value="1"/>
</dbReference>
<accession>A0ABT2A7R2</accession>
<gene>
    <name evidence="5" type="ORF">NX782_13125</name>
</gene>
<evidence type="ECO:0000259" key="4">
    <source>
        <dbReference type="Pfam" id="PF03328"/>
    </source>
</evidence>
<evidence type="ECO:0000256" key="2">
    <source>
        <dbReference type="ARBA" id="ARBA00022723"/>
    </source>
</evidence>
<dbReference type="InterPro" id="IPR015813">
    <property type="entry name" value="Pyrv/PenolPyrv_kinase-like_dom"/>
</dbReference>
<comment type="caution">
    <text evidence="5">The sequence shown here is derived from an EMBL/GenBank/DDBJ whole genome shotgun (WGS) entry which is preliminary data.</text>
</comment>
<name>A0ABT2A7R2_9BURK</name>
<reference evidence="5 6" key="1">
    <citation type="submission" date="2022-08" db="EMBL/GenBank/DDBJ databases">
        <title>Reclassification of Massilia species as members of the genera Telluria, Duganella, Pseudoduganella, Mokoshia gen. nov. and Zemynaea gen. nov. using orthogonal and non-orthogonal genome-based approaches.</title>
        <authorList>
            <person name="Bowman J.P."/>
        </authorList>
    </citation>
    <scope>NUCLEOTIDE SEQUENCE [LARGE SCALE GENOMIC DNA]</scope>
    <source>
        <strain evidence="5 6">LMG 28164</strain>
    </source>
</reference>
<dbReference type="PANTHER" id="PTHR30502">
    <property type="entry name" value="2-KETO-3-DEOXY-L-RHAMNONATE ALDOLASE"/>
    <property type="match status" value="1"/>
</dbReference>
<dbReference type="Pfam" id="PF03328">
    <property type="entry name" value="HpcH_HpaI"/>
    <property type="match status" value="1"/>
</dbReference>
<protein>
    <submittedName>
        <fullName evidence="5">Aldolase/citrate lyase family protein</fullName>
    </submittedName>
</protein>
<dbReference type="Proteomes" id="UP001205560">
    <property type="component" value="Unassembled WGS sequence"/>
</dbReference>
<sequence>MTDATPTFRQRLRERQPLVGTFFKTPSHQLVEVLAGAGLDFIVIDAEHAPFDRAALDPCLLAARAAGLPALVRVAGVDGPEIQGALDLGATGIVAPHARNAATVRRIGAAVRYRGGVRGFSNSPRAGGYGATGMAEHIACSDRDSVAVCQIEDREAVEAIEAIAGMDEADCLFIGRADLAVSYGVDDVGDPAVKEAVRTVCAAARSRGKAVGIHIGHMREAQAYLDMGVSLFVVGSDQSLLRAAAAGLRFPASA</sequence>
<dbReference type="PANTHER" id="PTHR30502:SF0">
    <property type="entry name" value="PHOSPHOENOLPYRUVATE CARBOXYLASE FAMILY PROTEIN"/>
    <property type="match status" value="1"/>
</dbReference>
<dbReference type="InterPro" id="IPR040442">
    <property type="entry name" value="Pyrv_kinase-like_dom_sf"/>
</dbReference>
<feature type="domain" description="HpcH/HpaI aldolase/citrate lyase" evidence="4">
    <location>
        <begin position="20"/>
        <end position="242"/>
    </location>
</feature>
<evidence type="ECO:0000256" key="1">
    <source>
        <dbReference type="ARBA" id="ARBA00005568"/>
    </source>
</evidence>
<dbReference type="EMBL" id="JANUGX010000014">
    <property type="protein sequence ID" value="MCS0590142.1"/>
    <property type="molecule type" value="Genomic_DNA"/>
</dbReference>
<dbReference type="RefSeq" id="WP_258845915.1">
    <property type="nucleotide sequence ID" value="NZ_JANUGX010000014.1"/>
</dbReference>
<keyword evidence="2" id="KW-0479">Metal-binding</keyword>
<dbReference type="GO" id="GO:0016829">
    <property type="term" value="F:lyase activity"/>
    <property type="evidence" value="ECO:0007669"/>
    <property type="project" value="UniProtKB-KW"/>
</dbReference>
<keyword evidence="6" id="KW-1185">Reference proteome</keyword>
<proteinExistence type="inferred from homology"/>
<organism evidence="5 6">
    <name type="scientific">Massilia norwichensis</name>
    <dbReference type="NCBI Taxonomy" id="1442366"/>
    <lineage>
        <taxon>Bacteria</taxon>
        <taxon>Pseudomonadati</taxon>
        <taxon>Pseudomonadota</taxon>
        <taxon>Betaproteobacteria</taxon>
        <taxon>Burkholderiales</taxon>
        <taxon>Oxalobacteraceae</taxon>
        <taxon>Telluria group</taxon>
        <taxon>Massilia</taxon>
    </lineage>
</organism>
<dbReference type="InterPro" id="IPR005000">
    <property type="entry name" value="Aldolase/citrate-lyase_domain"/>
</dbReference>
<evidence type="ECO:0000256" key="3">
    <source>
        <dbReference type="ARBA" id="ARBA00023239"/>
    </source>
</evidence>
<dbReference type="Gene3D" id="3.20.20.60">
    <property type="entry name" value="Phosphoenolpyruvate-binding domains"/>
    <property type="match status" value="1"/>
</dbReference>
<dbReference type="InterPro" id="IPR050251">
    <property type="entry name" value="HpcH-HpaI_aldolase"/>
</dbReference>
<evidence type="ECO:0000313" key="5">
    <source>
        <dbReference type="EMBL" id="MCS0590142.1"/>
    </source>
</evidence>
<comment type="similarity">
    <text evidence="1">Belongs to the HpcH/HpaI aldolase family.</text>
</comment>